<gene>
    <name evidence="5" type="ORF">D7Z54_09875</name>
</gene>
<accession>A0A3R9QMI2</accession>
<dbReference type="InterPro" id="IPR046945">
    <property type="entry name" value="RHMD-like"/>
</dbReference>
<dbReference type="Pfam" id="PF02746">
    <property type="entry name" value="MR_MLE_N"/>
    <property type="match status" value="1"/>
</dbReference>
<dbReference type="InterPro" id="IPR029065">
    <property type="entry name" value="Enolase_C-like"/>
</dbReference>
<dbReference type="Gene3D" id="3.20.20.120">
    <property type="entry name" value="Enolase-like C-terminal domain"/>
    <property type="match status" value="1"/>
</dbReference>
<dbReference type="InterPro" id="IPR036849">
    <property type="entry name" value="Enolase-like_C_sf"/>
</dbReference>
<dbReference type="OrthoDB" id="9775391at2"/>
<dbReference type="SFLD" id="SFLDG00179">
    <property type="entry name" value="mandelate_racemase"/>
    <property type="match status" value="1"/>
</dbReference>
<dbReference type="SUPFAM" id="SSF54826">
    <property type="entry name" value="Enolase N-terminal domain-like"/>
    <property type="match status" value="1"/>
</dbReference>
<name>A0A3R9QMI2_9BACI</name>
<feature type="domain" description="Mandelate racemase/muconate lactonizing enzyme C-terminal" evidence="4">
    <location>
        <begin position="150"/>
        <end position="246"/>
    </location>
</feature>
<dbReference type="RefSeq" id="WP_125555665.1">
    <property type="nucleotide sequence ID" value="NZ_RBVX01000007.1"/>
</dbReference>
<evidence type="ECO:0000313" key="5">
    <source>
        <dbReference type="EMBL" id="RSL33609.1"/>
    </source>
</evidence>
<dbReference type="Pfam" id="PF13378">
    <property type="entry name" value="MR_MLE_C"/>
    <property type="match status" value="1"/>
</dbReference>
<dbReference type="Proteomes" id="UP000275076">
    <property type="component" value="Unassembled WGS sequence"/>
</dbReference>
<dbReference type="EMBL" id="RBVX01000007">
    <property type="protein sequence ID" value="RSL33609.1"/>
    <property type="molecule type" value="Genomic_DNA"/>
</dbReference>
<dbReference type="AlphaFoldDB" id="A0A3R9QMI2"/>
<dbReference type="Gene3D" id="3.30.390.10">
    <property type="entry name" value="Enolase-like, N-terminal domain"/>
    <property type="match status" value="1"/>
</dbReference>
<organism evidence="5 6">
    <name type="scientific">Salibacterium salarium</name>
    <dbReference type="NCBI Taxonomy" id="284579"/>
    <lineage>
        <taxon>Bacteria</taxon>
        <taxon>Bacillati</taxon>
        <taxon>Bacillota</taxon>
        <taxon>Bacilli</taxon>
        <taxon>Bacillales</taxon>
        <taxon>Bacillaceae</taxon>
    </lineage>
</organism>
<dbReference type="PANTHER" id="PTHR13794">
    <property type="entry name" value="ENOLASE SUPERFAMILY, MANDELATE RACEMASE"/>
    <property type="match status" value="1"/>
</dbReference>
<dbReference type="InterPro" id="IPR013342">
    <property type="entry name" value="Mandelate_racemase_C"/>
</dbReference>
<keyword evidence="6" id="KW-1185">Reference proteome</keyword>
<proteinExistence type="predicted"/>
<dbReference type="GO" id="GO:0016836">
    <property type="term" value="F:hydro-lyase activity"/>
    <property type="evidence" value="ECO:0007669"/>
    <property type="project" value="TreeGrafter"/>
</dbReference>
<dbReference type="SUPFAM" id="SSF51604">
    <property type="entry name" value="Enolase C-terminal domain-like"/>
    <property type="match status" value="1"/>
</dbReference>
<reference evidence="5 6" key="1">
    <citation type="submission" date="2018-10" db="EMBL/GenBank/DDBJ databases">
        <title>Draft genome sequence of Bacillus salarius IM0101, isolated from a hypersaline soil in Inner Mongolia, China.</title>
        <authorList>
            <person name="Yamprayoonswat W."/>
            <person name="Boonvisut S."/>
            <person name="Jumpathong W."/>
            <person name="Sittihan S."/>
            <person name="Ruangsuj P."/>
            <person name="Wanthongcharoen S."/>
            <person name="Thongpramul N."/>
            <person name="Pimmason S."/>
            <person name="Yu B."/>
            <person name="Yasawong M."/>
        </authorList>
    </citation>
    <scope>NUCLEOTIDE SEQUENCE [LARGE SCALE GENOMIC DNA]</scope>
    <source>
        <strain evidence="5 6">IM0101</strain>
    </source>
</reference>
<comment type="cofactor">
    <cofactor evidence="1">
        <name>Mg(2+)</name>
        <dbReference type="ChEBI" id="CHEBI:18420"/>
    </cofactor>
</comment>
<keyword evidence="2" id="KW-0479">Metal-binding</keyword>
<dbReference type="GO" id="GO:0016052">
    <property type="term" value="P:carbohydrate catabolic process"/>
    <property type="evidence" value="ECO:0007669"/>
    <property type="project" value="TreeGrafter"/>
</dbReference>
<dbReference type="SMART" id="SM00922">
    <property type="entry name" value="MR_MLE"/>
    <property type="match status" value="1"/>
</dbReference>
<comment type="caution">
    <text evidence="5">The sequence shown here is derived from an EMBL/GenBank/DDBJ whole genome shotgun (WGS) entry which is preliminary data.</text>
</comment>
<evidence type="ECO:0000313" key="6">
    <source>
        <dbReference type="Proteomes" id="UP000275076"/>
    </source>
</evidence>
<protein>
    <submittedName>
        <fullName evidence="5">Mandelate racemase/muconate lactonizing enzyme family protein</fullName>
    </submittedName>
</protein>
<evidence type="ECO:0000256" key="1">
    <source>
        <dbReference type="ARBA" id="ARBA00001946"/>
    </source>
</evidence>
<dbReference type="InterPro" id="IPR013341">
    <property type="entry name" value="Mandelate_racemase_N_dom"/>
</dbReference>
<dbReference type="GO" id="GO:0000287">
    <property type="term" value="F:magnesium ion binding"/>
    <property type="evidence" value="ECO:0007669"/>
    <property type="project" value="TreeGrafter"/>
</dbReference>
<evidence type="ECO:0000256" key="2">
    <source>
        <dbReference type="ARBA" id="ARBA00022723"/>
    </source>
</evidence>
<keyword evidence="3" id="KW-0460">Magnesium</keyword>
<evidence type="ECO:0000259" key="4">
    <source>
        <dbReference type="SMART" id="SM00922"/>
    </source>
</evidence>
<evidence type="ECO:0000256" key="3">
    <source>
        <dbReference type="ARBA" id="ARBA00022842"/>
    </source>
</evidence>
<dbReference type="CDD" id="cd03316">
    <property type="entry name" value="MR_like"/>
    <property type="match status" value="1"/>
</dbReference>
<sequence length="384" mass="42888">MKITEIIPHVMKTPLNEEFSFSQGWVKQRSTMIVEIITDEGIVGWGESLCHGLQPPEIAASFVQYCFKPLLIGRDPFDVEVLWEEMYNQSRPFGQAGAAVNAISGVDIALWDVMGRYLQQPIHKLLGGAFRTEVTPYATGFYRLKGKNYPEESIEEAKQHISNGFTAIKLKTGFGVQEDIDYVYDIREAVGKDIRIMMDANCAYNAANARRILLESQEAKVHFFEEALTPEDKEGYKELKNLTSTFIAAGENVFSKIGFRNWISGNVLDILQPDLCSSGGFTECKKIAAMAQAWNNTLIPHVWGSGIGLVASLQYIASLPPTPLSLNPEEPMLEYDQSSHPFRESLIHGAVFMENGKVKIPQGHGIGVKINKDVIKEYSQKTFV</sequence>
<dbReference type="SFLD" id="SFLDS00001">
    <property type="entry name" value="Enolase"/>
    <property type="match status" value="1"/>
</dbReference>
<dbReference type="InterPro" id="IPR029017">
    <property type="entry name" value="Enolase-like_N"/>
</dbReference>
<dbReference type="PANTHER" id="PTHR13794:SF58">
    <property type="entry name" value="MITOCHONDRIAL ENOLASE SUPERFAMILY MEMBER 1"/>
    <property type="match status" value="1"/>
</dbReference>